<evidence type="ECO:0000313" key="4">
    <source>
        <dbReference type="EMBL" id="SDW98754.1"/>
    </source>
</evidence>
<dbReference type="RefSeq" id="WP_072561886.1">
    <property type="nucleotide sequence ID" value="NZ_CP017921.1"/>
</dbReference>
<keyword evidence="1" id="KW-1133">Transmembrane helix</keyword>
<keyword evidence="1 4" id="KW-0812">Transmembrane</keyword>
<dbReference type="EMBL" id="CP017921">
    <property type="protein sequence ID" value="APH39462.1"/>
    <property type="molecule type" value="Genomic_DNA"/>
</dbReference>
<keyword evidence="5" id="KW-1185">Reference proteome</keyword>
<feature type="transmembrane region" description="Helical" evidence="1">
    <location>
        <begin position="7"/>
        <end position="26"/>
    </location>
</feature>
<reference evidence="3 7" key="3">
    <citation type="submission" date="2018-10" db="EMBL/GenBank/DDBJ databases">
        <title>Cultivation of a novel Methanohalophilus strain from Kebrit Deep of the Red Sea and a genomic comparison of members of the genus Methanohalophilus.</title>
        <authorList>
            <person name="Guan Y."/>
            <person name="Ngugi D.K."/>
            <person name="Stingl U."/>
        </authorList>
    </citation>
    <scope>NUCLEOTIDE SEQUENCE [LARGE SCALE GENOMIC DNA]</scope>
    <source>
        <strain evidence="3 7">DSM 3094</strain>
    </source>
</reference>
<proteinExistence type="predicted"/>
<feature type="transmembrane region" description="Helical" evidence="1">
    <location>
        <begin position="32"/>
        <end position="52"/>
    </location>
</feature>
<feature type="transmembrane region" description="Helical" evidence="1">
    <location>
        <begin position="142"/>
        <end position="159"/>
    </location>
</feature>
<feature type="transmembrane region" description="Helical" evidence="1">
    <location>
        <begin position="111"/>
        <end position="130"/>
    </location>
</feature>
<evidence type="ECO:0000313" key="2">
    <source>
        <dbReference type="EMBL" id="APH39462.1"/>
    </source>
</evidence>
<name>A0A1L3Q3K1_9EURY</name>
<dbReference type="EMBL" id="FNMU01000007">
    <property type="protein sequence ID" value="SDW98754.1"/>
    <property type="molecule type" value="Genomic_DNA"/>
</dbReference>
<dbReference type="Proteomes" id="UP000186879">
    <property type="component" value="Chromosome"/>
</dbReference>
<sequence length="194" mass="22617">MEKRWQLIFLVTFIAAIIAYILLQAIDKPLEMIDRAAGLFAYYFIFLAILSSEYMKQMKKVFGQGFIRVHHHLARLGISLMLLHPIAFAFEKQSISIFIPVFYPLMEFLELAGRPAFYLIIIAVAAGVYRKHFIRKWKKIHYLNYPAFLLIFIHSWLIGTDLNSGIMQLLWVCMALVIAAIFVHKHIINPRKSM</sequence>
<dbReference type="OrthoDB" id="107315at2157"/>
<evidence type="ECO:0000256" key="1">
    <source>
        <dbReference type="SAM" id="Phobius"/>
    </source>
</evidence>
<dbReference type="KEGG" id="mhaz:BHR79_08195"/>
<evidence type="ECO:0000313" key="5">
    <source>
        <dbReference type="Proteomes" id="UP000186879"/>
    </source>
</evidence>
<evidence type="ECO:0000313" key="7">
    <source>
        <dbReference type="Proteomes" id="UP000267921"/>
    </source>
</evidence>
<evidence type="ECO:0000313" key="3">
    <source>
        <dbReference type="EMBL" id="RNI07752.1"/>
    </source>
</evidence>
<protein>
    <submittedName>
        <fullName evidence="2 4">Ferric reductase</fullName>
    </submittedName>
</protein>
<organism evidence="2 5">
    <name type="scientific">Methanohalophilus halophilus</name>
    <dbReference type="NCBI Taxonomy" id="2177"/>
    <lineage>
        <taxon>Archaea</taxon>
        <taxon>Methanobacteriati</taxon>
        <taxon>Methanobacteriota</taxon>
        <taxon>Stenosarchaea group</taxon>
        <taxon>Methanomicrobia</taxon>
        <taxon>Methanosarcinales</taxon>
        <taxon>Methanosarcinaceae</taxon>
        <taxon>Methanohalophilus</taxon>
    </lineage>
</organism>
<dbReference type="EMBL" id="RJJG01000007">
    <property type="protein sequence ID" value="RNI07752.1"/>
    <property type="molecule type" value="Genomic_DNA"/>
</dbReference>
<gene>
    <name evidence="2" type="ORF">BHR79_08195</name>
    <name evidence="3" type="ORF">EFE40_09410</name>
    <name evidence="4" type="ORF">SAMN04515625_2026</name>
</gene>
<reference evidence="2 5" key="1">
    <citation type="submission" date="2016-10" db="EMBL/GenBank/DDBJ databases">
        <title>Methanohalophilus halophilus.</title>
        <authorList>
            <person name="L'haridon S."/>
        </authorList>
    </citation>
    <scope>NUCLEOTIDE SEQUENCE [LARGE SCALE GENOMIC DNA]</scope>
    <source>
        <strain evidence="2 5">Z-7982</strain>
    </source>
</reference>
<accession>A0A1L3Q3K1</accession>
<feature type="transmembrane region" description="Helical" evidence="1">
    <location>
        <begin position="165"/>
        <end position="184"/>
    </location>
</feature>
<dbReference type="AlphaFoldDB" id="A0A1L3Q3K1"/>
<dbReference type="Proteomes" id="UP000267921">
    <property type="component" value="Unassembled WGS sequence"/>
</dbReference>
<keyword evidence="1" id="KW-0472">Membrane</keyword>
<evidence type="ECO:0000313" key="6">
    <source>
        <dbReference type="Proteomes" id="UP000198669"/>
    </source>
</evidence>
<dbReference type="Proteomes" id="UP000198669">
    <property type="component" value="Unassembled WGS sequence"/>
</dbReference>
<dbReference type="GeneID" id="30583742"/>
<reference evidence="4 6" key="2">
    <citation type="submission" date="2016-10" db="EMBL/GenBank/DDBJ databases">
        <authorList>
            <person name="de Groot N.N."/>
        </authorList>
    </citation>
    <scope>NUCLEOTIDE SEQUENCE [LARGE SCALE GENOMIC DNA]</scope>
    <source>
        <strain evidence="4 6">Z-7982</strain>
    </source>
</reference>
<feature type="transmembrane region" description="Helical" evidence="1">
    <location>
        <begin position="73"/>
        <end position="91"/>
    </location>
</feature>